<evidence type="ECO:0000313" key="4">
    <source>
        <dbReference type="EMBL" id="RGS07909.1"/>
    </source>
</evidence>
<feature type="domain" description="Glycosyltransferase 2-like" evidence="3">
    <location>
        <begin position="5"/>
        <end position="165"/>
    </location>
</feature>
<name>A0A412H6E1_9BACT</name>
<organism evidence="4 5">
    <name type="scientific">Phocaeicola plebeius</name>
    <dbReference type="NCBI Taxonomy" id="310297"/>
    <lineage>
        <taxon>Bacteria</taxon>
        <taxon>Pseudomonadati</taxon>
        <taxon>Bacteroidota</taxon>
        <taxon>Bacteroidia</taxon>
        <taxon>Bacteroidales</taxon>
        <taxon>Bacteroidaceae</taxon>
        <taxon>Phocaeicola</taxon>
    </lineage>
</organism>
<reference evidence="4 5" key="1">
    <citation type="submission" date="2018-08" db="EMBL/GenBank/DDBJ databases">
        <title>A genome reference for cultivated species of the human gut microbiota.</title>
        <authorList>
            <person name="Zou Y."/>
            <person name="Xue W."/>
            <person name="Luo G."/>
        </authorList>
    </citation>
    <scope>NUCLEOTIDE SEQUENCE [LARGE SCALE GENOMIC DNA]</scope>
    <source>
        <strain evidence="4 5">AF24-16AC</strain>
    </source>
</reference>
<protein>
    <submittedName>
        <fullName evidence="4">Glycosyltransferase</fullName>
    </submittedName>
</protein>
<dbReference type="EMBL" id="QRUY01000013">
    <property type="protein sequence ID" value="RGS07909.1"/>
    <property type="molecule type" value="Genomic_DNA"/>
</dbReference>
<dbReference type="PANTHER" id="PTHR22916:SF51">
    <property type="entry name" value="GLYCOSYLTRANSFERASE EPSH-RELATED"/>
    <property type="match status" value="1"/>
</dbReference>
<dbReference type="CDD" id="cd00761">
    <property type="entry name" value="Glyco_tranf_GTA_type"/>
    <property type="match status" value="1"/>
</dbReference>
<dbReference type="AlphaFoldDB" id="A0A412H6E1"/>
<evidence type="ECO:0000313" key="5">
    <source>
        <dbReference type="Proteomes" id="UP000285750"/>
    </source>
</evidence>
<gene>
    <name evidence="4" type="ORF">DWY14_07525</name>
</gene>
<keyword evidence="1" id="KW-0328">Glycosyltransferase</keyword>
<dbReference type="InterPro" id="IPR029044">
    <property type="entry name" value="Nucleotide-diphossugar_trans"/>
</dbReference>
<evidence type="ECO:0000256" key="2">
    <source>
        <dbReference type="ARBA" id="ARBA00022679"/>
    </source>
</evidence>
<sequence>MPKISVIIPIYNSQDSLRKVIESFINQTFKDFELLLIDDGSTDNSPNICDEFANIDNRIRVFHQKNQGVAMARQTGINNARGEYSIHADSDDWVENHMLERMYATAKNKNADIVIANYFTNSEKNKEVLHKQNLESDKCIEILYQIVTGKLFGALWNKLIRHSLYKKFNVQFYMGLNYYEDVLVLIQLLQHNNIRIVHLDEAYYHYCINNASISHNISIKTYKSLCLYQEKMNQILPSDSKFSKVKEEFAFAPFEAAFINQLFPKSELHKEFKKLLPLIFKYKKGKRLLGYILIMVGLDKLARKLLRF</sequence>
<dbReference type="InterPro" id="IPR001173">
    <property type="entry name" value="Glyco_trans_2-like"/>
</dbReference>
<dbReference type="RefSeq" id="WP_118431126.1">
    <property type="nucleotide sequence ID" value="NZ_CAUHQG010000003.1"/>
</dbReference>
<evidence type="ECO:0000256" key="1">
    <source>
        <dbReference type="ARBA" id="ARBA00022676"/>
    </source>
</evidence>
<dbReference type="PANTHER" id="PTHR22916">
    <property type="entry name" value="GLYCOSYLTRANSFERASE"/>
    <property type="match status" value="1"/>
</dbReference>
<dbReference type="GO" id="GO:0016758">
    <property type="term" value="F:hexosyltransferase activity"/>
    <property type="evidence" value="ECO:0007669"/>
    <property type="project" value="UniProtKB-ARBA"/>
</dbReference>
<dbReference type="SUPFAM" id="SSF53448">
    <property type="entry name" value="Nucleotide-diphospho-sugar transferases"/>
    <property type="match status" value="1"/>
</dbReference>
<evidence type="ECO:0000259" key="3">
    <source>
        <dbReference type="Pfam" id="PF00535"/>
    </source>
</evidence>
<comment type="caution">
    <text evidence="4">The sequence shown here is derived from an EMBL/GenBank/DDBJ whole genome shotgun (WGS) entry which is preliminary data.</text>
</comment>
<dbReference type="Pfam" id="PF00535">
    <property type="entry name" value="Glycos_transf_2"/>
    <property type="match status" value="1"/>
</dbReference>
<dbReference type="Proteomes" id="UP000285750">
    <property type="component" value="Unassembled WGS sequence"/>
</dbReference>
<keyword evidence="2 4" id="KW-0808">Transferase</keyword>
<proteinExistence type="predicted"/>
<accession>A0A412H6E1</accession>
<dbReference type="Gene3D" id="3.90.550.10">
    <property type="entry name" value="Spore Coat Polysaccharide Biosynthesis Protein SpsA, Chain A"/>
    <property type="match status" value="1"/>
</dbReference>